<feature type="compositionally biased region" description="Polar residues" evidence="1">
    <location>
        <begin position="105"/>
        <end position="118"/>
    </location>
</feature>
<reference evidence="2 3" key="1">
    <citation type="submission" date="2022-10" db="EMBL/GenBank/DDBJ databases">
        <title>Comparative genomics and taxonomic characterization of three novel marine species of genus Reichenbachiella exhibiting antioxidant and polysaccharide degradation activities.</title>
        <authorList>
            <person name="Muhammad N."/>
            <person name="Lee Y.-J."/>
            <person name="Ko J."/>
            <person name="Kim S.-G."/>
        </authorList>
    </citation>
    <scope>NUCLEOTIDE SEQUENCE [LARGE SCALE GENOMIC DNA]</scope>
    <source>
        <strain evidence="2 3">ABR2-5</strain>
    </source>
</reference>
<evidence type="ECO:0000313" key="3">
    <source>
        <dbReference type="Proteomes" id="UP001300692"/>
    </source>
</evidence>
<evidence type="ECO:0000256" key="1">
    <source>
        <dbReference type="SAM" id="MobiDB-lite"/>
    </source>
</evidence>
<name>A0ABT3CUQ8_9BACT</name>
<feature type="region of interest" description="Disordered" evidence="1">
    <location>
        <begin position="98"/>
        <end position="118"/>
    </location>
</feature>
<evidence type="ECO:0000313" key="2">
    <source>
        <dbReference type="EMBL" id="MCV9387210.1"/>
    </source>
</evidence>
<dbReference type="EMBL" id="JAOYOD010000001">
    <property type="protein sequence ID" value="MCV9387210.1"/>
    <property type="molecule type" value="Genomic_DNA"/>
</dbReference>
<dbReference type="PROSITE" id="PS51257">
    <property type="entry name" value="PROKAR_LIPOPROTEIN"/>
    <property type="match status" value="1"/>
</dbReference>
<organism evidence="2 3">
    <name type="scientific">Reichenbachiella ulvae</name>
    <dbReference type="NCBI Taxonomy" id="2980104"/>
    <lineage>
        <taxon>Bacteria</taxon>
        <taxon>Pseudomonadati</taxon>
        <taxon>Bacteroidota</taxon>
        <taxon>Cytophagia</taxon>
        <taxon>Cytophagales</taxon>
        <taxon>Reichenbachiellaceae</taxon>
        <taxon>Reichenbachiella</taxon>
    </lineage>
</organism>
<gene>
    <name evidence="2" type="ORF">N7U62_11080</name>
</gene>
<keyword evidence="3" id="KW-1185">Reference proteome</keyword>
<evidence type="ECO:0008006" key="4">
    <source>
        <dbReference type="Google" id="ProtNLM"/>
    </source>
</evidence>
<protein>
    <recommendedName>
        <fullName evidence="4">CHRD domain-containing protein</fullName>
    </recommendedName>
</protein>
<comment type="caution">
    <text evidence="2">The sequence shown here is derived from an EMBL/GenBank/DDBJ whole genome shotgun (WGS) entry which is preliminary data.</text>
</comment>
<sequence>MLNTKNYLPRIWNVLMLGVAFVGLVSCSEDDGTDGEMMSMKYDYAFHNGQTVASAPYDGMHDATLSAQLMLEEMDGGTMVTVMLMNTVDGEMYPVHAHDAADPASTPNGTPYNESPNSDLLVQMAAGNGGTVTVSQMTEMSYEEITSSYEGFLVVHDPLQDINTADISTYLIVGSFAREQAMPAYESMSFSYDFNTGQVAEAYAYSGNHADNLSAMITVQELAEGQSRVTVDIMNTMDGETYHTHSHDAADPAETPNGTPYIESPNSDVFVQMIMGNGMTARGSQISTYSYTDLTTSYEAFFVVHDPLQTITTTDPTTYVILGSFAR</sequence>
<dbReference type="Proteomes" id="UP001300692">
    <property type="component" value="Unassembled WGS sequence"/>
</dbReference>
<dbReference type="RefSeq" id="WP_264138037.1">
    <property type="nucleotide sequence ID" value="NZ_JAOYOD010000001.1"/>
</dbReference>
<accession>A0ABT3CUQ8</accession>
<proteinExistence type="predicted"/>